<reference evidence="12" key="1">
    <citation type="submission" date="2021-01" db="EMBL/GenBank/DDBJ databases">
        <authorList>
            <person name="Corre E."/>
            <person name="Pelletier E."/>
            <person name="Niang G."/>
            <person name="Scheremetjew M."/>
            <person name="Finn R."/>
            <person name="Kale V."/>
            <person name="Holt S."/>
            <person name="Cochrane G."/>
            <person name="Meng A."/>
            <person name="Brown T."/>
            <person name="Cohen L."/>
        </authorList>
    </citation>
    <scope>NUCLEOTIDE SEQUENCE</scope>
    <source>
        <strain evidence="12">CCMP645</strain>
    </source>
</reference>
<keyword evidence="9" id="KW-0739">Sodium transport</keyword>
<dbReference type="GO" id="GO:0005886">
    <property type="term" value="C:plasma membrane"/>
    <property type="evidence" value="ECO:0007669"/>
    <property type="project" value="UniProtKB-SubCell"/>
</dbReference>
<protein>
    <recommendedName>
        <fullName evidence="11">Cation/H+ exchanger transmembrane domain-containing protein</fullName>
    </recommendedName>
</protein>
<evidence type="ECO:0000256" key="10">
    <source>
        <dbReference type="SAM" id="Phobius"/>
    </source>
</evidence>
<dbReference type="PANTHER" id="PTHR10110:SF86">
    <property type="entry name" value="SODIUM_HYDROGEN EXCHANGER 7"/>
    <property type="match status" value="1"/>
</dbReference>
<keyword evidence="4 10" id="KW-0812">Transmembrane</keyword>
<dbReference type="EMBL" id="HBIZ01002337">
    <property type="protein sequence ID" value="CAE0748680.1"/>
    <property type="molecule type" value="Transcribed_RNA"/>
</dbReference>
<dbReference type="Pfam" id="PF00999">
    <property type="entry name" value="Na_H_Exchanger"/>
    <property type="match status" value="1"/>
</dbReference>
<evidence type="ECO:0000313" key="12">
    <source>
        <dbReference type="EMBL" id="CAE0748680.1"/>
    </source>
</evidence>
<dbReference type="GO" id="GO:0098719">
    <property type="term" value="P:sodium ion import across plasma membrane"/>
    <property type="evidence" value="ECO:0007669"/>
    <property type="project" value="TreeGrafter"/>
</dbReference>
<evidence type="ECO:0000256" key="9">
    <source>
        <dbReference type="ARBA" id="ARBA00023201"/>
    </source>
</evidence>
<feature type="transmembrane region" description="Helical" evidence="10">
    <location>
        <begin position="196"/>
        <end position="215"/>
    </location>
</feature>
<comment type="subcellular location">
    <subcellularLocation>
        <location evidence="1">Cell membrane</location>
        <topology evidence="1">Multi-pass membrane protein</topology>
    </subcellularLocation>
</comment>
<feature type="transmembrane region" description="Helical" evidence="10">
    <location>
        <begin position="289"/>
        <end position="308"/>
    </location>
</feature>
<dbReference type="InterPro" id="IPR018422">
    <property type="entry name" value="Cation/H_exchanger_CPA1"/>
</dbReference>
<evidence type="ECO:0000256" key="3">
    <source>
        <dbReference type="ARBA" id="ARBA00022475"/>
    </source>
</evidence>
<dbReference type="Gene3D" id="6.10.140.1330">
    <property type="match status" value="1"/>
</dbReference>
<proteinExistence type="predicted"/>
<dbReference type="GO" id="GO:0051453">
    <property type="term" value="P:regulation of intracellular pH"/>
    <property type="evidence" value="ECO:0007669"/>
    <property type="project" value="TreeGrafter"/>
</dbReference>
<dbReference type="PANTHER" id="PTHR10110">
    <property type="entry name" value="SODIUM/HYDROGEN EXCHANGER"/>
    <property type="match status" value="1"/>
</dbReference>
<keyword evidence="8 10" id="KW-0472">Membrane</keyword>
<evidence type="ECO:0000256" key="4">
    <source>
        <dbReference type="ARBA" id="ARBA00022692"/>
    </source>
</evidence>
<evidence type="ECO:0000256" key="6">
    <source>
        <dbReference type="ARBA" id="ARBA00023053"/>
    </source>
</evidence>
<dbReference type="InterPro" id="IPR006153">
    <property type="entry name" value="Cation/H_exchanger_TM"/>
</dbReference>
<dbReference type="GO" id="GO:0015386">
    <property type="term" value="F:potassium:proton antiporter activity"/>
    <property type="evidence" value="ECO:0007669"/>
    <property type="project" value="TreeGrafter"/>
</dbReference>
<dbReference type="AlphaFoldDB" id="A0A7S4AZ58"/>
<keyword evidence="3" id="KW-1003">Cell membrane</keyword>
<name>A0A7S4AZ58_CHRCT</name>
<keyword evidence="5 10" id="KW-1133">Transmembrane helix</keyword>
<evidence type="ECO:0000256" key="5">
    <source>
        <dbReference type="ARBA" id="ARBA00022989"/>
    </source>
</evidence>
<evidence type="ECO:0000259" key="11">
    <source>
        <dbReference type="Pfam" id="PF00999"/>
    </source>
</evidence>
<accession>A0A7S4AZ58</accession>
<feature type="transmembrane region" description="Helical" evidence="10">
    <location>
        <begin position="52"/>
        <end position="73"/>
    </location>
</feature>
<feature type="transmembrane region" description="Helical" evidence="10">
    <location>
        <begin position="157"/>
        <end position="175"/>
    </location>
</feature>
<feature type="domain" description="Cation/H+ exchanger transmembrane" evidence="11">
    <location>
        <begin position="12"/>
        <end position="353"/>
    </location>
</feature>
<evidence type="ECO:0000256" key="7">
    <source>
        <dbReference type="ARBA" id="ARBA00023065"/>
    </source>
</evidence>
<evidence type="ECO:0000256" key="1">
    <source>
        <dbReference type="ARBA" id="ARBA00004651"/>
    </source>
</evidence>
<gene>
    <name evidence="12" type="ORF">PCAR00345_LOCUS1262</name>
</gene>
<keyword evidence="6" id="KW-0915">Sodium</keyword>
<dbReference type="GO" id="GO:0015385">
    <property type="term" value="F:sodium:proton antiporter activity"/>
    <property type="evidence" value="ECO:0007669"/>
    <property type="project" value="InterPro"/>
</dbReference>
<evidence type="ECO:0000256" key="8">
    <source>
        <dbReference type="ARBA" id="ARBA00023136"/>
    </source>
</evidence>
<feature type="transmembrane region" description="Helical" evidence="10">
    <location>
        <begin position="93"/>
        <end position="120"/>
    </location>
</feature>
<keyword evidence="7" id="KW-0406">Ion transport</keyword>
<feature type="transmembrane region" description="Helical" evidence="10">
    <location>
        <begin position="328"/>
        <end position="348"/>
    </location>
</feature>
<sequence length="494" mass="52133">MGPGLYFGLGGEGGMFTPMEAAAFAALIVAVDPVAILSVFRSVGADARLHALIFGESVLNDAMAIVLFKTVVSLGTKTTIGIEGWHEFGVDDFFAIVGAFCLIFVGSIAVGIIAGLALAMSLKFLRLFELQNAAGAELILLVCASYSQFILAEICGLSGIVSTLFCGATAVIYASRNLSPSARELTEFSAALLARFTEIIIFILIGFGFCLYTFAERQTHEIRDALLQANPQVESCDPDAGGSHLGAAFVGLTLLLCLVSRACAIFPLAGVVNACRSAHKRIAFKEQAVIWFSGLRGAIALALAVEFPQLPSTLGEEGEGNFCFQRDAVVACTIIVILSTVFVCGGLTRPMLWACGIQTGVVQSHRDHQGHVAATAAQDGAAQDGAAQDGAFQSKSRWKRALWRLDVLYIRPRVIHDYVGPEGARARPVLRTAAEHAREGSAFTPKRGFSPCKTLHKSFKGAGQEGLIVPGTQNTELSVVSAALGDSSDAATAI</sequence>
<keyword evidence="2" id="KW-0813">Transport</keyword>
<evidence type="ECO:0000256" key="2">
    <source>
        <dbReference type="ARBA" id="ARBA00022448"/>
    </source>
</evidence>
<organism evidence="12">
    <name type="scientific">Chrysotila carterae</name>
    <name type="common">Marine alga</name>
    <name type="synonym">Syracosphaera carterae</name>
    <dbReference type="NCBI Taxonomy" id="13221"/>
    <lineage>
        <taxon>Eukaryota</taxon>
        <taxon>Haptista</taxon>
        <taxon>Haptophyta</taxon>
        <taxon>Prymnesiophyceae</taxon>
        <taxon>Isochrysidales</taxon>
        <taxon>Isochrysidaceae</taxon>
        <taxon>Chrysotila</taxon>
    </lineage>
</organism>
<feature type="transmembrane region" description="Helical" evidence="10">
    <location>
        <begin position="21"/>
        <end position="40"/>
    </location>
</feature>